<dbReference type="Proteomes" id="UP000093695">
    <property type="component" value="Chromosome"/>
</dbReference>
<sequence>MCAARKTPARLLATTGIVVAALALTGCAPDPAPQAAPAAPSPAPASSAADPAASVTWMNGFCGAIKGFIDGNNKMPAAGGETLEAIKKSTSDQLGHYAGILGKTVDDLSALPAAPVPAGETAKKDFLAKYTAAHDKAVKAKADLDAAGKNDTAAQGRAVEGLIAAQKDAHSALDPVKAVLGSPELTTAAATAERCRP</sequence>
<organism evidence="2 3">
    <name type="scientific">Amycolatopsis orientalis</name>
    <name type="common">Nocardia orientalis</name>
    <dbReference type="NCBI Taxonomy" id="31958"/>
    <lineage>
        <taxon>Bacteria</taxon>
        <taxon>Bacillati</taxon>
        <taxon>Actinomycetota</taxon>
        <taxon>Actinomycetes</taxon>
        <taxon>Pseudonocardiales</taxon>
        <taxon>Pseudonocardiaceae</taxon>
        <taxon>Amycolatopsis</taxon>
    </lineage>
</organism>
<dbReference type="EMBL" id="CP016174">
    <property type="protein sequence ID" value="ANN16285.1"/>
    <property type="molecule type" value="Genomic_DNA"/>
</dbReference>
<name>A0A193BVT0_AMYOR</name>
<evidence type="ECO:0000256" key="1">
    <source>
        <dbReference type="SAM" id="SignalP"/>
    </source>
</evidence>
<feature type="chain" id="PRO_5039221786" description="Small secreted protein" evidence="1">
    <location>
        <begin position="21"/>
        <end position="197"/>
    </location>
</feature>
<dbReference type="PROSITE" id="PS51257">
    <property type="entry name" value="PROKAR_LIPOPROTEIN"/>
    <property type="match status" value="1"/>
</dbReference>
<proteinExistence type="predicted"/>
<feature type="signal peptide" evidence="1">
    <location>
        <begin position="1"/>
        <end position="20"/>
    </location>
</feature>
<dbReference type="KEGG" id="aori:SD37_11920"/>
<keyword evidence="3" id="KW-1185">Reference proteome</keyword>
<evidence type="ECO:0008006" key="4">
    <source>
        <dbReference type="Google" id="ProtNLM"/>
    </source>
</evidence>
<evidence type="ECO:0000313" key="3">
    <source>
        <dbReference type="Proteomes" id="UP000093695"/>
    </source>
</evidence>
<gene>
    <name evidence="2" type="ORF">SD37_11920</name>
</gene>
<dbReference type="AlphaFoldDB" id="A0A193BVT0"/>
<evidence type="ECO:0000313" key="2">
    <source>
        <dbReference type="EMBL" id="ANN16285.1"/>
    </source>
</evidence>
<protein>
    <recommendedName>
        <fullName evidence="4">Small secreted protein</fullName>
    </recommendedName>
</protein>
<keyword evidence="1" id="KW-0732">Signal</keyword>
<dbReference type="eggNOG" id="ENOG5030BBH">
    <property type="taxonomic scope" value="Bacteria"/>
</dbReference>
<dbReference type="RefSeq" id="WP_044854091.1">
    <property type="nucleotide sequence ID" value="NZ_CP016174.1"/>
</dbReference>
<accession>A0A193BVT0</accession>
<reference evidence="2 3" key="1">
    <citation type="journal article" date="2015" name="Genome Announc.">
        <title>Draft Genome Sequence of Norvancomycin-Producing Strain Amycolatopsis orientalis CPCC200066.</title>
        <authorList>
            <person name="Lei X."/>
            <person name="Yuan F."/>
            <person name="Shi Y."/>
            <person name="Li X."/>
            <person name="Wang L."/>
            <person name="Hong B."/>
        </authorList>
    </citation>
    <scope>NUCLEOTIDE SEQUENCE [LARGE SCALE GENOMIC DNA]</scope>
    <source>
        <strain evidence="2 3">B-37</strain>
    </source>
</reference>